<dbReference type="Pfam" id="PF00145">
    <property type="entry name" value="DNA_methylase"/>
    <property type="match status" value="1"/>
</dbReference>
<gene>
    <name evidence="9" type="ORF">ATH84_101854</name>
</gene>
<evidence type="ECO:0000256" key="4">
    <source>
        <dbReference type="ARBA" id="ARBA00022691"/>
    </source>
</evidence>
<evidence type="ECO:0000256" key="7">
    <source>
        <dbReference type="PROSITE-ProRule" id="PRU01016"/>
    </source>
</evidence>
<dbReference type="Proteomes" id="UP000256794">
    <property type="component" value="Unassembled WGS sequence"/>
</dbReference>
<dbReference type="PROSITE" id="PS51679">
    <property type="entry name" value="SAM_MT_C5"/>
    <property type="match status" value="1"/>
</dbReference>
<feature type="compositionally biased region" description="Gly residues" evidence="8">
    <location>
        <begin position="196"/>
        <end position="206"/>
    </location>
</feature>
<name>A0AAQ0HGP7_PARVE</name>
<dbReference type="Gene3D" id="3.40.50.150">
    <property type="entry name" value="Vaccinia Virus protein VP39"/>
    <property type="match status" value="1"/>
</dbReference>
<keyword evidence="3 7" id="KW-0808">Transferase</keyword>
<dbReference type="EC" id="2.1.1.37" evidence="1"/>
<dbReference type="InterPro" id="IPR001525">
    <property type="entry name" value="C5_MeTfrase"/>
</dbReference>
<reference evidence="9 10" key="1">
    <citation type="submission" date="2018-08" db="EMBL/GenBank/DDBJ databases">
        <title>Genomic Encyclopedia of Archaeal and Bacterial Type Strains, Phase II (KMG-II): from individual species to whole genera.</title>
        <authorList>
            <person name="Goeker M."/>
        </authorList>
    </citation>
    <scope>NUCLEOTIDE SEQUENCE [LARGE SCALE GENOMIC DNA]</scope>
    <source>
        <strain evidence="9 10">DSM 582</strain>
    </source>
</reference>
<dbReference type="RefSeq" id="WP_036757808.1">
    <property type="nucleotide sequence ID" value="NZ_CP035284.1"/>
</dbReference>
<comment type="catalytic activity">
    <reaction evidence="6">
        <text>a 2'-deoxycytidine in DNA + S-adenosyl-L-methionine = a 5-methyl-2'-deoxycytidine in DNA + S-adenosyl-L-homocysteine + H(+)</text>
        <dbReference type="Rhea" id="RHEA:13681"/>
        <dbReference type="Rhea" id="RHEA-COMP:11369"/>
        <dbReference type="Rhea" id="RHEA-COMP:11370"/>
        <dbReference type="ChEBI" id="CHEBI:15378"/>
        <dbReference type="ChEBI" id="CHEBI:57856"/>
        <dbReference type="ChEBI" id="CHEBI:59789"/>
        <dbReference type="ChEBI" id="CHEBI:85452"/>
        <dbReference type="ChEBI" id="CHEBI:85454"/>
        <dbReference type="EC" id="2.1.1.37"/>
    </reaction>
</comment>
<proteinExistence type="inferred from homology"/>
<evidence type="ECO:0000256" key="5">
    <source>
        <dbReference type="ARBA" id="ARBA00022747"/>
    </source>
</evidence>
<dbReference type="SUPFAM" id="SSF53335">
    <property type="entry name" value="S-adenosyl-L-methionine-dependent methyltransferases"/>
    <property type="match status" value="1"/>
</dbReference>
<dbReference type="GO" id="GO:0009307">
    <property type="term" value="P:DNA restriction-modification system"/>
    <property type="evidence" value="ECO:0007669"/>
    <property type="project" value="UniProtKB-KW"/>
</dbReference>
<dbReference type="EMBL" id="QUMX01000018">
    <property type="protein sequence ID" value="REG45887.1"/>
    <property type="molecule type" value="Genomic_DNA"/>
</dbReference>
<sequence>MTADHAHLSLPFRALDLFSGAAGGWSLGLHRAGLTTIAACEIIEWRRVLYSENFPHVRLYADIRGLTAARLVSDLGCLPEIIVGSPPCQDISSANTKGKGIEGERSGLYLEAVRLVGDCRPRWFAFENSSNLRTRGADRLLDELEALGYACWPCVVGAADIGANHVRKRSWLIGCDPQQLAHTRVAVPARRDAAGRGLGGTEGNEGVGSLRPVPQPSLADADGLGRDEGRRRRRGGIDLAAAHDPRHAAEDGCGSGRPGRSAEPVAGPQQPPRGDDGHADGECGATGQRAAQAQGPDDLGSGPFRPQADDRRGAAFRRTGARDPADADQAGQPHGRLEPGLRPPQIADHGRGDGQSDGWCDDGSRAGQMGRGAGAGGDAAEPWPHWNGGIAHHIRMDDGISAWLARTRIALGSRKGTSAASLIVEAFGDAVVPQIPEAIGRAILRSEAALNAVLGGASMVDPAADTACTSADGGNAGADDHAAAGRTADASTDNPADPRGAS</sequence>
<organism evidence="9 10">
    <name type="scientific">Paracoccus versutus</name>
    <name type="common">Thiobacillus versutus</name>
    <dbReference type="NCBI Taxonomy" id="34007"/>
    <lineage>
        <taxon>Bacteria</taxon>
        <taxon>Pseudomonadati</taxon>
        <taxon>Pseudomonadota</taxon>
        <taxon>Alphaproteobacteria</taxon>
        <taxon>Rhodobacterales</taxon>
        <taxon>Paracoccaceae</taxon>
        <taxon>Paracoccus</taxon>
    </lineage>
</organism>
<dbReference type="PROSITE" id="PS00094">
    <property type="entry name" value="C5_MTASE_1"/>
    <property type="match status" value="1"/>
</dbReference>
<feature type="region of interest" description="Disordered" evidence="8">
    <location>
        <begin position="463"/>
        <end position="502"/>
    </location>
</feature>
<dbReference type="PANTHER" id="PTHR10629">
    <property type="entry name" value="CYTOSINE-SPECIFIC METHYLTRANSFERASE"/>
    <property type="match status" value="1"/>
</dbReference>
<evidence type="ECO:0000256" key="2">
    <source>
        <dbReference type="ARBA" id="ARBA00022603"/>
    </source>
</evidence>
<feature type="compositionally biased region" description="Low complexity" evidence="8">
    <location>
        <begin position="285"/>
        <end position="295"/>
    </location>
</feature>
<dbReference type="AlphaFoldDB" id="A0AAQ0HGP7"/>
<evidence type="ECO:0000256" key="8">
    <source>
        <dbReference type="SAM" id="MobiDB-lite"/>
    </source>
</evidence>
<accession>A0AAQ0HGP7</accession>
<dbReference type="PANTHER" id="PTHR10629:SF52">
    <property type="entry name" value="DNA (CYTOSINE-5)-METHYLTRANSFERASE 1"/>
    <property type="match status" value="1"/>
</dbReference>
<dbReference type="InterPro" id="IPR018117">
    <property type="entry name" value="C5_DNA_meth_AS"/>
</dbReference>
<comment type="caution">
    <text evidence="9">The sequence shown here is derived from an EMBL/GenBank/DDBJ whole genome shotgun (WGS) entry which is preliminary data.</text>
</comment>
<evidence type="ECO:0000313" key="9">
    <source>
        <dbReference type="EMBL" id="REG45887.1"/>
    </source>
</evidence>
<protein>
    <recommendedName>
        <fullName evidence="1">DNA (cytosine-5-)-methyltransferase</fullName>
        <ecNumber evidence="1">2.1.1.37</ecNumber>
    </recommendedName>
</protein>
<feature type="compositionally biased region" description="Basic and acidic residues" evidence="8">
    <location>
        <begin position="241"/>
        <end position="250"/>
    </location>
</feature>
<evidence type="ECO:0000256" key="3">
    <source>
        <dbReference type="ARBA" id="ARBA00022679"/>
    </source>
</evidence>
<keyword evidence="2 7" id="KW-0489">Methyltransferase</keyword>
<evidence type="ECO:0000313" key="10">
    <source>
        <dbReference type="Proteomes" id="UP000256794"/>
    </source>
</evidence>
<dbReference type="InterPro" id="IPR029063">
    <property type="entry name" value="SAM-dependent_MTases_sf"/>
</dbReference>
<comment type="similarity">
    <text evidence="7">Belongs to the class I-like SAM-binding methyltransferase superfamily. C5-methyltransferase family.</text>
</comment>
<dbReference type="GO" id="GO:0003886">
    <property type="term" value="F:DNA (cytosine-5-)-methyltransferase activity"/>
    <property type="evidence" value="ECO:0007669"/>
    <property type="project" value="UniProtKB-EC"/>
</dbReference>
<dbReference type="InterPro" id="IPR050390">
    <property type="entry name" value="C5-Methyltransferase"/>
</dbReference>
<keyword evidence="5" id="KW-0680">Restriction system</keyword>
<feature type="region of interest" description="Disordered" evidence="8">
    <location>
        <begin position="194"/>
        <end position="384"/>
    </location>
</feature>
<feature type="active site" evidence="7">
    <location>
        <position position="88"/>
    </location>
</feature>
<dbReference type="GO" id="GO:0032259">
    <property type="term" value="P:methylation"/>
    <property type="evidence" value="ECO:0007669"/>
    <property type="project" value="UniProtKB-KW"/>
</dbReference>
<evidence type="ECO:0000256" key="6">
    <source>
        <dbReference type="ARBA" id="ARBA00047422"/>
    </source>
</evidence>
<evidence type="ECO:0000256" key="1">
    <source>
        <dbReference type="ARBA" id="ARBA00011975"/>
    </source>
</evidence>
<keyword evidence="10" id="KW-1185">Reference proteome</keyword>
<keyword evidence="4 7" id="KW-0949">S-adenosyl-L-methionine</keyword>